<proteinExistence type="predicted"/>
<protein>
    <submittedName>
        <fullName evidence="1">Uncharacterized protein</fullName>
    </submittedName>
</protein>
<gene>
    <name evidence="1" type="ORF">TGEB3V08_LOCUS5871</name>
</gene>
<accession>A0A7R9K0C8</accession>
<dbReference type="EMBL" id="OE841254">
    <property type="protein sequence ID" value="CAD7595007.1"/>
    <property type="molecule type" value="Genomic_DNA"/>
</dbReference>
<sequence length="17" mass="1733">MPSPSAPFGFCDHGLGL</sequence>
<organism evidence="1">
    <name type="scientific">Timema genevievae</name>
    <name type="common">Walking stick</name>
    <dbReference type="NCBI Taxonomy" id="629358"/>
    <lineage>
        <taxon>Eukaryota</taxon>
        <taxon>Metazoa</taxon>
        <taxon>Ecdysozoa</taxon>
        <taxon>Arthropoda</taxon>
        <taxon>Hexapoda</taxon>
        <taxon>Insecta</taxon>
        <taxon>Pterygota</taxon>
        <taxon>Neoptera</taxon>
        <taxon>Polyneoptera</taxon>
        <taxon>Phasmatodea</taxon>
        <taxon>Timematodea</taxon>
        <taxon>Timematoidea</taxon>
        <taxon>Timematidae</taxon>
        <taxon>Timema</taxon>
    </lineage>
</organism>
<evidence type="ECO:0000313" key="1">
    <source>
        <dbReference type="EMBL" id="CAD7595007.1"/>
    </source>
</evidence>
<name>A0A7R9K0C8_TIMGE</name>
<dbReference type="AlphaFoldDB" id="A0A7R9K0C8"/>
<reference evidence="1" key="1">
    <citation type="submission" date="2020-11" db="EMBL/GenBank/DDBJ databases">
        <authorList>
            <person name="Tran Van P."/>
        </authorList>
    </citation>
    <scope>NUCLEOTIDE SEQUENCE</scope>
</reference>